<dbReference type="Gene3D" id="2.60.40.10">
    <property type="entry name" value="Immunoglobulins"/>
    <property type="match status" value="1"/>
</dbReference>
<keyword evidence="2" id="KW-1003">Cell membrane</keyword>
<dbReference type="InterPro" id="IPR051713">
    <property type="entry name" value="T-cell_Activation_Regulation"/>
</dbReference>
<feature type="signal peptide" evidence="12">
    <location>
        <begin position="1"/>
        <end position="32"/>
    </location>
</feature>
<dbReference type="GO" id="GO:0071222">
    <property type="term" value="P:cellular response to lipopolysaccharide"/>
    <property type="evidence" value="ECO:0007669"/>
    <property type="project" value="TreeGrafter"/>
</dbReference>
<keyword evidence="8" id="KW-0675">Receptor</keyword>
<evidence type="ECO:0000259" key="13">
    <source>
        <dbReference type="PROSITE" id="PS50835"/>
    </source>
</evidence>
<evidence type="ECO:0000256" key="2">
    <source>
        <dbReference type="ARBA" id="ARBA00022475"/>
    </source>
</evidence>
<gene>
    <name evidence="14" type="ORF">G5714_001198</name>
</gene>
<dbReference type="GO" id="GO:0031295">
    <property type="term" value="P:T cell costimulation"/>
    <property type="evidence" value="ECO:0007669"/>
    <property type="project" value="TreeGrafter"/>
</dbReference>
<dbReference type="GO" id="GO:0042102">
    <property type="term" value="P:positive regulation of T cell proliferation"/>
    <property type="evidence" value="ECO:0007669"/>
    <property type="project" value="TreeGrafter"/>
</dbReference>
<keyword evidence="5 11" id="KW-1133">Transmembrane helix</keyword>
<evidence type="ECO:0000256" key="8">
    <source>
        <dbReference type="ARBA" id="ARBA00023170"/>
    </source>
</evidence>
<dbReference type="SMART" id="SM00409">
    <property type="entry name" value="IG"/>
    <property type="match status" value="1"/>
</dbReference>
<dbReference type="GO" id="GO:0009897">
    <property type="term" value="C:external side of plasma membrane"/>
    <property type="evidence" value="ECO:0007669"/>
    <property type="project" value="TreeGrafter"/>
</dbReference>
<comment type="caution">
    <text evidence="14">The sequence shown here is derived from an EMBL/GenBank/DDBJ whole genome shotgun (WGS) entry which is preliminary data.</text>
</comment>
<keyword evidence="10" id="KW-0393">Immunoglobulin domain</keyword>
<dbReference type="PANTHER" id="PTHR25466:SF14">
    <property type="entry name" value="BUTYROPHILIN SUBFAMILY 2 MEMBER A2-LIKE-RELATED"/>
    <property type="match status" value="1"/>
</dbReference>
<evidence type="ECO:0000256" key="12">
    <source>
        <dbReference type="SAM" id="SignalP"/>
    </source>
</evidence>
<dbReference type="InterPro" id="IPR003599">
    <property type="entry name" value="Ig_sub"/>
</dbReference>
<evidence type="ECO:0000313" key="14">
    <source>
        <dbReference type="EMBL" id="KAF4119147.1"/>
    </source>
</evidence>
<keyword evidence="9" id="KW-0325">Glycoprotein</keyword>
<evidence type="ECO:0000256" key="11">
    <source>
        <dbReference type="SAM" id="Phobius"/>
    </source>
</evidence>
<dbReference type="GO" id="GO:0006955">
    <property type="term" value="P:immune response"/>
    <property type="evidence" value="ECO:0007669"/>
    <property type="project" value="TreeGrafter"/>
</dbReference>
<evidence type="ECO:0000256" key="4">
    <source>
        <dbReference type="ARBA" id="ARBA00022729"/>
    </source>
</evidence>
<dbReference type="PROSITE" id="PS50835">
    <property type="entry name" value="IG_LIKE"/>
    <property type="match status" value="1"/>
</dbReference>
<keyword evidence="4 12" id="KW-0732">Signal</keyword>
<evidence type="ECO:0000256" key="6">
    <source>
        <dbReference type="ARBA" id="ARBA00023136"/>
    </source>
</evidence>
<dbReference type="AlphaFoldDB" id="A0A7J6DIR5"/>
<protein>
    <recommendedName>
        <fullName evidence="13">Ig-like domain-containing protein</fullName>
    </recommendedName>
</protein>
<dbReference type="Proteomes" id="UP000579812">
    <property type="component" value="Unassembled WGS sequence"/>
</dbReference>
<comment type="subcellular location">
    <subcellularLocation>
        <location evidence="1">Cell membrane</location>
        <topology evidence="1">Single-pass type I membrane protein</topology>
    </subcellularLocation>
</comment>
<feature type="domain" description="Ig-like" evidence="13">
    <location>
        <begin position="10"/>
        <end position="121"/>
    </location>
</feature>
<dbReference type="InterPro" id="IPR036179">
    <property type="entry name" value="Ig-like_dom_sf"/>
</dbReference>
<organism evidence="14 15">
    <name type="scientific">Onychostoma macrolepis</name>
    <dbReference type="NCBI Taxonomy" id="369639"/>
    <lineage>
        <taxon>Eukaryota</taxon>
        <taxon>Metazoa</taxon>
        <taxon>Chordata</taxon>
        <taxon>Craniata</taxon>
        <taxon>Vertebrata</taxon>
        <taxon>Euteleostomi</taxon>
        <taxon>Actinopterygii</taxon>
        <taxon>Neopterygii</taxon>
        <taxon>Teleostei</taxon>
        <taxon>Ostariophysi</taxon>
        <taxon>Cypriniformes</taxon>
        <taxon>Cyprinidae</taxon>
        <taxon>Acrossocheilinae</taxon>
        <taxon>Onychostoma</taxon>
    </lineage>
</organism>
<dbReference type="SUPFAM" id="SSF48726">
    <property type="entry name" value="Immunoglobulin"/>
    <property type="match status" value="1"/>
</dbReference>
<evidence type="ECO:0000256" key="7">
    <source>
        <dbReference type="ARBA" id="ARBA00023157"/>
    </source>
</evidence>
<name>A0A7J6DIR5_9TELE</name>
<dbReference type="GO" id="GO:0007166">
    <property type="term" value="P:cell surface receptor signaling pathway"/>
    <property type="evidence" value="ECO:0007669"/>
    <property type="project" value="TreeGrafter"/>
</dbReference>
<keyword evidence="3 11" id="KW-0812">Transmembrane</keyword>
<evidence type="ECO:0000256" key="3">
    <source>
        <dbReference type="ARBA" id="ARBA00022692"/>
    </source>
</evidence>
<evidence type="ECO:0000256" key="10">
    <source>
        <dbReference type="ARBA" id="ARBA00023319"/>
    </source>
</evidence>
<evidence type="ECO:0000313" key="15">
    <source>
        <dbReference type="Proteomes" id="UP000579812"/>
    </source>
</evidence>
<dbReference type="InterPro" id="IPR013783">
    <property type="entry name" value="Ig-like_fold"/>
</dbReference>
<dbReference type="PANTHER" id="PTHR25466">
    <property type="entry name" value="T-LYMPHOCYTE ACTIVATION ANTIGEN"/>
    <property type="match status" value="1"/>
</dbReference>
<evidence type="ECO:0000256" key="9">
    <source>
        <dbReference type="ARBA" id="ARBA00023180"/>
    </source>
</evidence>
<evidence type="ECO:0000256" key="1">
    <source>
        <dbReference type="ARBA" id="ARBA00004251"/>
    </source>
</evidence>
<evidence type="ECO:0000256" key="5">
    <source>
        <dbReference type="ARBA" id="ARBA00022989"/>
    </source>
</evidence>
<dbReference type="InterPro" id="IPR007110">
    <property type="entry name" value="Ig-like_dom"/>
</dbReference>
<dbReference type="InterPro" id="IPR003598">
    <property type="entry name" value="Ig_sub2"/>
</dbReference>
<dbReference type="PROSITE" id="PS51257">
    <property type="entry name" value="PROKAR_LIPOPROTEIN"/>
    <property type="match status" value="1"/>
</dbReference>
<proteinExistence type="predicted"/>
<dbReference type="EMBL" id="JAAMOB010000001">
    <property type="protein sequence ID" value="KAF4119147.1"/>
    <property type="molecule type" value="Genomic_DNA"/>
</dbReference>
<dbReference type="SMART" id="SM00408">
    <property type="entry name" value="IGc2"/>
    <property type="match status" value="1"/>
</dbReference>
<keyword evidence="15" id="KW-1185">Reference proteome</keyword>
<feature type="transmembrane region" description="Helical" evidence="11">
    <location>
        <begin position="153"/>
        <end position="174"/>
    </location>
</feature>
<feature type="chain" id="PRO_5029886089" description="Ig-like domain-containing protein" evidence="12">
    <location>
        <begin position="33"/>
        <end position="192"/>
    </location>
</feature>
<keyword evidence="7" id="KW-1015">Disulfide bond</keyword>
<dbReference type="GO" id="GO:0042130">
    <property type="term" value="P:negative regulation of T cell proliferation"/>
    <property type="evidence" value="ECO:0007669"/>
    <property type="project" value="TreeGrafter"/>
</dbReference>
<keyword evidence="6 11" id="KW-0472">Membrane</keyword>
<accession>A0A7J6DIR5</accession>
<dbReference type="InterPro" id="IPR013106">
    <property type="entry name" value="Ig_V-set"/>
</dbReference>
<reference evidence="14 15" key="1">
    <citation type="submission" date="2020-04" db="EMBL/GenBank/DDBJ databases">
        <title>Chromosome-level genome assembly of a cyprinid fish Onychostoma macrolepis by integration of Nanopore Sequencing, Bionano and Hi-C technology.</title>
        <authorList>
            <person name="Wang D."/>
        </authorList>
    </citation>
    <scope>NUCLEOTIDE SEQUENCE [LARGE SCALE GENOMIC DNA]</scope>
    <source>
        <strain evidence="14">SWU-2019</strain>
        <tissue evidence="14">Muscle</tissue>
    </source>
</reference>
<sequence>MKSTGMSFAPGVRSVCFRGFSVALMLLSTCSCNDFSDITVTGTDGEAVSLPCKCPPDLPPYLVWQKVDGEQQLVVNYYKDDDQEDNITAFEYRNRTELKLRGNCSLVFHRVSRSDQGLYECYYKRSPLRHERIHLLVTEKQKQLPDQNVQSTIVTSSVCVFLIVIAIAAVYVGITCRNRHQMRRTFIATSSV</sequence>
<dbReference type="Pfam" id="PF07686">
    <property type="entry name" value="V-set"/>
    <property type="match status" value="1"/>
</dbReference>